<evidence type="ECO:0000313" key="5">
    <source>
        <dbReference type="Proteomes" id="UP000192601"/>
    </source>
</evidence>
<dbReference type="InterPro" id="IPR008984">
    <property type="entry name" value="SMAD_FHA_dom_sf"/>
</dbReference>
<evidence type="ECO:0000256" key="1">
    <source>
        <dbReference type="ARBA" id="ARBA00022553"/>
    </source>
</evidence>
<evidence type="ECO:0000313" key="4">
    <source>
        <dbReference type="EMBL" id="ORB70887.1"/>
    </source>
</evidence>
<proteinExistence type="predicted"/>
<feature type="compositionally biased region" description="Pro residues" evidence="2">
    <location>
        <begin position="124"/>
        <end position="150"/>
    </location>
</feature>
<feature type="domain" description="FHA" evidence="3">
    <location>
        <begin position="30"/>
        <end position="85"/>
    </location>
</feature>
<dbReference type="PROSITE" id="PS50006">
    <property type="entry name" value="FHA_DOMAIN"/>
    <property type="match status" value="1"/>
</dbReference>
<dbReference type="Gene3D" id="2.60.200.20">
    <property type="match status" value="1"/>
</dbReference>
<name>A0A1X0K791_MYCSC</name>
<sequence>MRPEASAFRASPLTVWVGSMRFDFAPGRDVIVGYGPGCDIALERLGNPASPPPPPRPELVLRFAGAQWVAIDLSHNGIFVDGARVSTVNIRGGQAISIGDPQHGPRLVFETGHPAGPAAAARPAPRPAAHPPPRPPVAPGPARPTAPNPGAPTQRETQRMR</sequence>
<reference evidence="4 5" key="1">
    <citation type="submission" date="2017-02" db="EMBL/GenBank/DDBJ databases">
        <title>The new phylogeny of genus Mycobacterium.</title>
        <authorList>
            <person name="Tortoli E."/>
            <person name="Trovato A."/>
            <person name="Cirillo D.M."/>
        </authorList>
    </citation>
    <scope>NUCLEOTIDE SEQUENCE [LARGE SCALE GENOMIC DNA]</scope>
    <source>
        <strain evidence="4 5">DSM 43992</strain>
    </source>
</reference>
<keyword evidence="5" id="KW-1185">Reference proteome</keyword>
<evidence type="ECO:0000256" key="2">
    <source>
        <dbReference type="SAM" id="MobiDB-lite"/>
    </source>
</evidence>
<dbReference type="SUPFAM" id="SSF49879">
    <property type="entry name" value="SMAD/FHA domain"/>
    <property type="match status" value="1"/>
</dbReference>
<keyword evidence="1" id="KW-0597">Phosphoprotein</keyword>
<feature type="non-terminal residue" evidence="4">
    <location>
        <position position="161"/>
    </location>
</feature>
<accession>A0A1X0K791</accession>
<dbReference type="STRING" id="1783.BST44_22900"/>
<dbReference type="InterPro" id="IPR000253">
    <property type="entry name" value="FHA_dom"/>
</dbReference>
<feature type="compositionally biased region" description="Low complexity" evidence="2">
    <location>
        <begin position="114"/>
        <end position="123"/>
    </location>
</feature>
<organism evidence="4 5">
    <name type="scientific">Mycobacterium scrofulaceum</name>
    <dbReference type="NCBI Taxonomy" id="1783"/>
    <lineage>
        <taxon>Bacteria</taxon>
        <taxon>Bacillati</taxon>
        <taxon>Actinomycetota</taxon>
        <taxon>Actinomycetes</taxon>
        <taxon>Mycobacteriales</taxon>
        <taxon>Mycobacteriaceae</taxon>
        <taxon>Mycobacterium</taxon>
    </lineage>
</organism>
<gene>
    <name evidence="4" type="ORF">BST44_22900</name>
</gene>
<evidence type="ECO:0000259" key="3">
    <source>
        <dbReference type="PROSITE" id="PS50006"/>
    </source>
</evidence>
<dbReference type="EMBL" id="MVIJ01000044">
    <property type="protein sequence ID" value="ORB70887.1"/>
    <property type="molecule type" value="Genomic_DNA"/>
</dbReference>
<dbReference type="AlphaFoldDB" id="A0A1X0K791"/>
<dbReference type="Proteomes" id="UP000192601">
    <property type="component" value="Unassembled WGS sequence"/>
</dbReference>
<feature type="region of interest" description="Disordered" evidence="2">
    <location>
        <begin position="95"/>
        <end position="161"/>
    </location>
</feature>
<comment type="caution">
    <text evidence="4">The sequence shown here is derived from an EMBL/GenBank/DDBJ whole genome shotgun (WGS) entry which is preliminary data.</text>
</comment>
<protein>
    <submittedName>
        <fullName evidence="4">ABC transporter</fullName>
    </submittedName>
</protein>